<dbReference type="GO" id="GO:0140664">
    <property type="term" value="F:ATP-dependent DNA damage sensor activity"/>
    <property type="evidence" value="ECO:0007669"/>
    <property type="project" value="InterPro"/>
</dbReference>
<evidence type="ECO:0000313" key="12">
    <source>
        <dbReference type="RefSeq" id="XP_015599093.1"/>
    </source>
</evidence>
<dbReference type="CTD" id="5892"/>
<evidence type="ECO:0000256" key="9">
    <source>
        <dbReference type="ARBA" id="ARBA00023242"/>
    </source>
</evidence>
<dbReference type="RefSeq" id="XP_015599096.1">
    <property type="nucleotide sequence ID" value="XM_015743610.2"/>
</dbReference>
<dbReference type="RefSeq" id="XP_015599095.1">
    <property type="nucleotide sequence ID" value="XM_015743609.2"/>
</dbReference>
<dbReference type="GO" id="GO:0033063">
    <property type="term" value="C:Rad51B-Rad51C-Rad51D-XRCC2 complex"/>
    <property type="evidence" value="ECO:0007669"/>
    <property type="project" value="TreeGrafter"/>
</dbReference>
<dbReference type="GO" id="GO:0005657">
    <property type="term" value="C:replication fork"/>
    <property type="evidence" value="ECO:0007669"/>
    <property type="project" value="TreeGrafter"/>
</dbReference>
<evidence type="ECO:0000313" key="11">
    <source>
        <dbReference type="Proteomes" id="UP000694920"/>
    </source>
</evidence>
<keyword evidence="4" id="KW-0227">DNA damage</keyword>
<organism evidence="11 17">
    <name type="scientific">Cephus cinctus</name>
    <name type="common">Wheat stem sawfly</name>
    <dbReference type="NCBI Taxonomy" id="211228"/>
    <lineage>
        <taxon>Eukaryota</taxon>
        <taxon>Metazoa</taxon>
        <taxon>Ecdysozoa</taxon>
        <taxon>Arthropoda</taxon>
        <taxon>Hexapoda</taxon>
        <taxon>Insecta</taxon>
        <taxon>Pterygota</taxon>
        <taxon>Neoptera</taxon>
        <taxon>Endopterygota</taxon>
        <taxon>Hymenoptera</taxon>
        <taxon>Cephoidea</taxon>
        <taxon>Cephidae</taxon>
        <taxon>Cephus</taxon>
    </lineage>
</organism>
<dbReference type="GO" id="GO:0000400">
    <property type="term" value="F:four-way junction DNA binding"/>
    <property type="evidence" value="ECO:0007669"/>
    <property type="project" value="TreeGrafter"/>
</dbReference>
<keyword evidence="8" id="KW-0234">DNA repair</keyword>
<evidence type="ECO:0000256" key="8">
    <source>
        <dbReference type="ARBA" id="ARBA00023204"/>
    </source>
</evidence>
<comment type="similarity">
    <text evidence="2">Belongs to the RecA family. RAD51 subfamily.</text>
</comment>
<dbReference type="GeneID" id="107269582"/>
<accession>A0AAJ7RKP6</accession>
<dbReference type="SMART" id="SM00382">
    <property type="entry name" value="AAA"/>
    <property type="match status" value="1"/>
</dbReference>
<evidence type="ECO:0000256" key="2">
    <source>
        <dbReference type="ARBA" id="ARBA00007095"/>
    </source>
</evidence>
<dbReference type="InterPro" id="IPR013632">
    <property type="entry name" value="Rad51_C"/>
</dbReference>
<dbReference type="Pfam" id="PF08423">
    <property type="entry name" value="Rad51"/>
    <property type="match status" value="1"/>
</dbReference>
<dbReference type="RefSeq" id="XP_015599098.1">
    <property type="nucleotide sequence ID" value="XM_015743612.2"/>
</dbReference>
<dbReference type="CDD" id="cd19489">
    <property type="entry name" value="Rad51D"/>
    <property type="match status" value="1"/>
</dbReference>
<dbReference type="AlphaFoldDB" id="A0AAJ7RKP6"/>
<dbReference type="InterPro" id="IPR027417">
    <property type="entry name" value="P-loop_NTPase"/>
</dbReference>
<name>A0AAJ7RKP6_CEPCN</name>
<dbReference type="GO" id="GO:0000724">
    <property type="term" value="P:double-strand break repair via homologous recombination"/>
    <property type="evidence" value="ECO:0007669"/>
    <property type="project" value="TreeGrafter"/>
</dbReference>
<dbReference type="PIRSF" id="PIRSF005856">
    <property type="entry name" value="Rad51"/>
    <property type="match status" value="1"/>
</dbReference>
<gene>
    <name evidence="12 13 14 15 16 17" type="primary">LOC107269582</name>
</gene>
<evidence type="ECO:0000313" key="15">
    <source>
        <dbReference type="RefSeq" id="XP_015599097.1"/>
    </source>
</evidence>
<dbReference type="RefSeq" id="XP_015599097.1">
    <property type="nucleotide sequence ID" value="XM_015743611.2"/>
</dbReference>
<dbReference type="Gene3D" id="3.40.50.300">
    <property type="entry name" value="P-loop containing nucleotide triphosphate hydrolases"/>
    <property type="match status" value="1"/>
</dbReference>
<dbReference type="GO" id="GO:0000723">
    <property type="term" value="P:telomere maintenance"/>
    <property type="evidence" value="ECO:0007669"/>
    <property type="project" value="TreeGrafter"/>
</dbReference>
<dbReference type="InterPro" id="IPR003593">
    <property type="entry name" value="AAA+_ATPase"/>
</dbReference>
<dbReference type="InterPro" id="IPR016467">
    <property type="entry name" value="DNA_recomb/repair_RecA-like"/>
</dbReference>
<evidence type="ECO:0000256" key="1">
    <source>
        <dbReference type="ARBA" id="ARBA00004123"/>
    </source>
</evidence>
<keyword evidence="11" id="KW-1185">Reference proteome</keyword>
<dbReference type="InterPro" id="IPR048943">
    <property type="entry name" value="RAD51D_N"/>
</dbReference>
<evidence type="ECO:0000313" key="16">
    <source>
        <dbReference type="RefSeq" id="XP_015599098.1"/>
    </source>
</evidence>
<keyword evidence="6" id="KW-0238">DNA-binding</keyword>
<dbReference type="RefSeq" id="XP_024942673.1">
    <property type="nucleotide sequence ID" value="XM_025086905.1"/>
</dbReference>
<dbReference type="GO" id="GO:0007131">
    <property type="term" value="P:reciprocal meiotic recombination"/>
    <property type="evidence" value="ECO:0007669"/>
    <property type="project" value="TreeGrafter"/>
</dbReference>
<dbReference type="GO" id="GO:0005815">
    <property type="term" value="C:microtubule organizing center"/>
    <property type="evidence" value="ECO:0007669"/>
    <property type="project" value="TreeGrafter"/>
</dbReference>
<evidence type="ECO:0000259" key="10">
    <source>
        <dbReference type="PROSITE" id="PS50162"/>
    </source>
</evidence>
<dbReference type="InterPro" id="IPR047323">
    <property type="entry name" value="Rad51D_C"/>
</dbReference>
<evidence type="ECO:0000256" key="7">
    <source>
        <dbReference type="ARBA" id="ARBA00023172"/>
    </source>
</evidence>
<dbReference type="SUPFAM" id="SSF52540">
    <property type="entry name" value="P-loop containing nucleoside triphosphate hydrolases"/>
    <property type="match status" value="1"/>
</dbReference>
<comment type="subcellular location">
    <subcellularLocation>
        <location evidence="1">Nucleus</location>
    </subcellularLocation>
</comment>
<dbReference type="RefSeq" id="XP_015599093.1">
    <property type="nucleotide sequence ID" value="XM_015743607.2"/>
</dbReference>
<dbReference type="KEGG" id="ccin:107269582"/>
<dbReference type="PANTHER" id="PTHR46457:SF1">
    <property type="entry name" value="DNA REPAIR PROTEIN RAD51 HOMOLOG 4"/>
    <property type="match status" value="1"/>
</dbReference>
<dbReference type="Proteomes" id="UP000694920">
    <property type="component" value="Unplaced"/>
</dbReference>
<evidence type="ECO:0000256" key="3">
    <source>
        <dbReference type="ARBA" id="ARBA00022741"/>
    </source>
</evidence>
<keyword evidence="9" id="KW-0539">Nucleus</keyword>
<evidence type="ECO:0000256" key="4">
    <source>
        <dbReference type="ARBA" id="ARBA00022763"/>
    </source>
</evidence>
<feature type="domain" description="RecA family profile 1" evidence="10">
    <location>
        <begin position="76"/>
        <end position="245"/>
    </location>
</feature>
<evidence type="ECO:0000313" key="14">
    <source>
        <dbReference type="RefSeq" id="XP_015599096.1"/>
    </source>
</evidence>
<keyword evidence="5" id="KW-0067">ATP-binding</keyword>
<evidence type="ECO:0000313" key="13">
    <source>
        <dbReference type="RefSeq" id="XP_015599095.1"/>
    </source>
</evidence>
<dbReference type="GO" id="GO:0042148">
    <property type="term" value="P:DNA strand invasion"/>
    <property type="evidence" value="ECO:0007669"/>
    <property type="project" value="TreeGrafter"/>
</dbReference>
<evidence type="ECO:0000313" key="17">
    <source>
        <dbReference type="RefSeq" id="XP_024942673.1"/>
    </source>
</evidence>
<dbReference type="InterPro" id="IPR051988">
    <property type="entry name" value="HRR_RAD51_Paralog"/>
</dbReference>
<reference evidence="12 13" key="1">
    <citation type="submission" date="2025-04" db="UniProtKB">
        <authorList>
            <consortium name="RefSeq"/>
        </authorList>
    </citation>
    <scope>IDENTIFICATION</scope>
</reference>
<dbReference type="GO" id="GO:0003697">
    <property type="term" value="F:single-stranded DNA binding"/>
    <property type="evidence" value="ECO:0007669"/>
    <property type="project" value="TreeGrafter"/>
</dbReference>
<proteinExistence type="inferred from homology"/>
<keyword evidence="3" id="KW-0547">Nucleotide-binding</keyword>
<dbReference type="Pfam" id="PF21794">
    <property type="entry name" value="RAD51D_N"/>
    <property type="match status" value="1"/>
</dbReference>
<evidence type="ECO:0000256" key="5">
    <source>
        <dbReference type="ARBA" id="ARBA00022840"/>
    </source>
</evidence>
<protein>
    <submittedName>
        <fullName evidence="12 13">DNA repair protein RAD51 homolog 4</fullName>
    </submittedName>
</protein>
<evidence type="ECO:0000256" key="6">
    <source>
        <dbReference type="ARBA" id="ARBA00023125"/>
    </source>
</evidence>
<keyword evidence="7" id="KW-0233">DNA recombination</keyword>
<dbReference type="PROSITE" id="PS50162">
    <property type="entry name" value="RECA_2"/>
    <property type="match status" value="1"/>
</dbReference>
<dbReference type="PANTHER" id="PTHR46457">
    <property type="entry name" value="DNA REPAIR PROTEIN RAD51 HOMOLOG 4"/>
    <property type="match status" value="1"/>
</dbReference>
<sequence length="316" mass="35752">MARLDSSMHPKLTDEIVLRLQAKKIFTVFNFMSEHPDKLIKITDFSYKEVLEFKKTIAKSFSGQVQDAFELMKIEYTNIVPSGITSLDDLLKGGLHPGHLYEICGVSSSGKTQLCHTVAANITSSTKSYVHYIDTKRDFSALRIQRILEAKKYSDAEIGEAMDRIKVTRVKNVCELFNILYHLNSSLKTSNDSYPTKLVIIDSVAAIFLQLPTVQEMASALNNLSNISRCLANSFHIPLITVNLISRWREVDGFAASNENPIVIKPSLGKYWLHVPNTRLMIQKEEKEFRKISVWKSFQLKLNSFCIVNITTAGVI</sequence>
<dbReference type="InterPro" id="IPR020588">
    <property type="entry name" value="RecA_ATP-bd"/>
</dbReference>
<dbReference type="GO" id="GO:0005524">
    <property type="term" value="F:ATP binding"/>
    <property type="evidence" value="ECO:0007669"/>
    <property type="project" value="UniProtKB-KW"/>
</dbReference>